<comment type="caution">
    <text evidence="1">The sequence shown here is derived from an EMBL/GenBank/DDBJ whole genome shotgun (WGS) entry which is preliminary data.</text>
</comment>
<keyword evidence="2" id="KW-1185">Reference proteome</keyword>
<gene>
    <name evidence="1" type="ORF">PHMEG_00010475</name>
</gene>
<name>A0A225WFB8_9STRA</name>
<evidence type="ECO:0000313" key="1">
    <source>
        <dbReference type="EMBL" id="OWZ15809.1"/>
    </source>
</evidence>
<reference evidence="2" key="1">
    <citation type="submission" date="2017-03" db="EMBL/GenBank/DDBJ databases">
        <title>Phytopthora megakarya and P. palmivora, two closely related causual agents of cacao black pod achieved similar genome size and gene model numbers by different mechanisms.</title>
        <authorList>
            <person name="Ali S."/>
            <person name="Shao J."/>
            <person name="Larry D.J."/>
            <person name="Kronmiller B."/>
            <person name="Shen D."/>
            <person name="Strem M.D."/>
            <person name="Melnick R.L."/>
            <person name="Guiltinan M.J."/>
            <person name="Tyler B.M."/>
            <person name="Meinhardt L.W."/>
            <person name="Bailey B.A."/>
        </authorList>
    </citation>
    <scope>NUCLEOTIDE SEQUENCE [LARGE SCALE GENOMIC DNA]</scope>
    <source>
        <strain evidence="2">zdho120</strain>
    </source>
</reference>
<evidence type="ECO:0000313" key="2">
    <source>
        <dbReference type="Proteomes" id="UP000198211"/>
    </source>
</evidence>
<dbReference type="Proteomes" id="UP000198211">
    <property type="component" value="Unassembled WGS sequence"/>
</dbReference>
<proteinExistence type="predicted"/>
<accession>A0A225WFB8</accession>
<sequence>MTIEYLQIYQKGNTTTYGGEVATVGIDVVAQFPKDQGRGMSWTKPPPLELHRSQKLRQMYEWILVGTTVIGWTANGKALIQREQDRDGVQWVVVGHREM</sequence>
<dbReference type="EMBL" id="NBNE01001047">
    <property type="protein sequence ID" value="OWZ15809.1"/>
    <property type="molecule type" value="Genomic_DNA"/>
</dbReference>
<protein>
    <submittedName>
        <fullName evidence="1">Uncharacterized protein</fullName>
    </submittedName>
</protein>
<organism evidence="1 2">
    <name type="scientific">Phytophthora megakarya</name>
    <dbReference type="NCBI Taxonomy" id="4795"/>
    <lineage>
        <taxon>Eukaryota</taxon>
        <taxon>Sar</taxon>
        <taxon>Stramenopiles</taxon>
        <taxon>Oomycota</taxon>
        <taxon>Peronosporomycetes</taxon>
        <taxon>Peronosporales</taxon>
        <taxon>Peronosporaceae</taxon>
        <taxon>Phytophthora</taxon>
    </lineage>
</organism>
<dbReference type="AlphaFoldDB" id="A0A225WFB8"/>